<protein>
    <recommendedName>
        <fullName evidence="2">Vps72/YL1 N-terminal domain-containing protein</fullName>
    </recommendedName>
</protein>
<evidence type="ECO:0000259" key="2">
    <source>
        <dbReference type="Pfam" id="PF05764"/>
    </source>
</evidence>
<dbReference type="InterPro" id="IPR046757">
    <property type="entry name" value="YL1_N"/>
</dbReference>
<name>L8H5Y1_ACACF</name>
<evidence type="ECO:0000313" key="3">
    <source>
        <dbReference type="EMBL" id="ELR19896.1"/>
    </source>
</evidence>
<dbReference type="EMBL" id="KB007927">
    <property type="protein sequence ID" value="ELR19896.1"/>
    <property type="molecule type" value="Genomic_DNA"/>
</dbReference>
<reference evidence="3 4" key="1">
    <citation type="journal article" date="2013" name="Genome Biol.">
        <title>Genome of Acanthamoeba castellanii highlights extensive lateral gene transfer and early evolution of tyrosine kinase signaling.</title>
        <authorList>
            <person name="Clarke M."/>
            <person name="Lohan A.J."/>
            <person name="Liu B."/>
            <person name="Lagkouvardos I."/>
            <person name="Roy S."/>
            <person name="Zafar N."/>
            <person name="Bertelli C."/>
            <person name="Schilde C."/>
            <person name="Kianianmomeni A."/>
            <person name="Burglin T.R."/>
            <person name="Frech C."/>
            <person name="Turcotte B."/>
            <person name="Kopec K.O."/>
            <person name="Synnott J.M."/>
            <person name="Choo C."/>
            <person name="Paponov I."/>
            <person name="Finkler A."/>
            <person name="Soon Heng Tan C."/>
            <person name="Hutchins A.P."/>
            <person name="Weinmeier T."/>
            <person name="Rattei T."/>
            <person name="Chu J.S."/>
            <person name="Gimenez G."/>
            <person name="Irimia M."/>
            <person name="Rigden D.J."/>
            <person name="Fitzpatrick D.A."/>
            <person name="Lorenzo-Morales J."/>
            <person name="Bateman A."/>
            <person name="Chiu C.H."/>
            <person name="Tang P."/>
            <person name="Hegemann P."/>
            <person name="Fromm H."/>
            <person name="Raoult D."/>
            <person name="Greub G."/>
            <person name="Miranda-Saavedra D."/>
            <person name="Chen N."/>
            <person name="Nash P."/>
            <person name="Ginger M.L."/>
            <person name="Horn M."/>
            <person name="Schaap P."/>
            <person name="Caler L."/>
            <person name="Loftus B."/>
        </authorList>
    </citation>
    <scope>NUCLEOTIDE SEQUENCE [LARGE SCALE GENOMIC DNA]</scope>
    <source>
        <strain evidence="3 4">Neff</strain>
    </source>
</reference>
<organism evidence="3 4">
    <name type="scientific">Acanthamoeba castellanii (strain ATCC 30010 / Neff)</name>
    <dbReference type="NCBI Taxonomy" id="1257118"/>
    <lineage>
        <taxon>Eukaryota</taxon>
        <taxon>Amoebozoa</taxon>
        <taxon>Discosea</taxon>
        <taxon>Longamoebia</taxon>
        <taxon>Centramoebida</taxon>
        <taxon>Acanthamoebidae</taxon>
        <taxon>Acanthamoeba</taxon>
    </lineage>
</organism>
<evidence type="ECO:0000313" key="4">
    <source>
        <dbReference type="Proteomes" id="UP000011083"/>
    </source>
</evidence>
<gene>
    <name evidence="3" type="ORF">ACA1_006790</name>
</gene>
<feature type="domain" description="Vps72/YL1 N-terminal" evidence="2">
    <location>
        <begin position="8"/>
        <end position="164"/>
    </location>
</feature>
<evidence type="ECO:0000256" key="1">
    <source>
        <dbReference type="SAM" id="MobiDB-lite"/>
    </source>
</evidence>
<dbReference type="Pfam" id="PF05764">
    <property type="entry name" value="YL1"/>
    <property type="match status" value="1"/>
</dbReference>
<dbReference type="AlphaFoldDB" id="L8H5Y1"/>
<proteinExistence type="predicted"/>
<sequence>MGEDAKFDEEFWNAEMFKEEGEDELYFTESESEDEVDEDFDAPEPTEAEVAAAAVTDEKEALEVEKKKPQTKRYVDPERQKQGEGPPKSRKSSRSLTVKKMQEGKQRRIEEQERRKRPSLKAETRALTQEEVLSEAKETEKINLALLEEMLKLEAKQKPVIRKQRVYVWPPHYITLGTLRPCP</sequence>
<dbReference type="KEGG" id="acan:ACA1_006790"/>
<feature type="compositionally biased region" description="Basic and acidic residues" evidence="1">
    <location>
        <begin position="56"/>
        <end position="82"/>
    </location>
</feature>
<feature type="region of interest" description="Disordered" evidence="1">
    <location>
        <begin position="1"/>
        <end position="124"/>
    </location>
</feature>
<dbReference type="STRING" id="1257118.L8H5Y1"/>
<feature type="compositionally biased region" description="Acidic residues" evidence="1">
    <location>
        <begin position="20"/>
        <end position="47"/>
    </location>
</feature>
<dbReference type="Proteomes" id="UP000011083">
    <property type="component" value="Unassembled WGS sequence"/>
</dbReference>
<dbReference type="VEuPathDB" id="AmoebaDB:ACA1_006790"/>
<dbReference type="RefSeq" id="XP_004342001.1">
    <property type="nucleotide sequence ID" value="XM_004341952.1"/>
</dbReference>
<accession>L8H5Y1</accession>
<dbReference type="GeneID" id="14920733"/>
<feature type="compositionally biased region" description="Basic and acidic residues" evidence="1">
    <location>
        <begin position="100"/>
        <end position="124"/>
    </location>
</feature>
<keyword evidence="4" id="KW-1185">Reference proteome</keyword>